<feature type="compositionally biased region" description="Basic and acidic residues" evidence="1">
    <location>
        <begin position="268"/>
        <end position="281"/>
    </location>
</feature>
<protein>
    <submittedName>
        <fullName evidence="3">LysM peptidoglycan-binding domain-containing protein</fullName>
    </submittedName>
</protein>
<dbReference type="EMBL" id="JBHSQV010000181">
    <property type="protein sequence ID" value="MFC5988489.1"/>
    <property type="molecule type" value="Genomic_DNA"/>
</dbReference>
<feature type="compositionally biased region" description="Acidic residues" evidence="1">
    <location>
        <begin position="86"/>
        <end position="121"/>
    </location>
</feature>
<dbReference type="Proteomes" id="UP001596250">
    <property type="component" value="Unassembled WGS sequence"/>
</dbReference>
<evidence type="ECO:0000313" key="4">
    <source>
        <dbReference type="Proteomes" id="UP001596250"/>
    </source>
</evidence>
<feature type="compositionally biased region" description="Basic residues" evidence="1">
    <location>
        <begin position="287"/>
        <end position="306"/>
    </location>
</feature>
<reference evidence="4" key="1">
    <citation type="journal article" date="2019" name="Int. J. Syst. Evol. Microbiol.">
        <title>The Global Catalogue of Microorganisms (GCM) 10K type strain sequencing project: providing services to taxonomists for standard genome sequencing and annotation.</title>
        <authorList>
            <consortium name="The Broad Institute Genomics Platform"/>
            <consortium name="The Broad Institute Genome Sequencing Center for Infectious Disease"/>
            <person name="Wu L."/>
            <person name="Ma J."/>
        </authorList>
    </citation>
    <scope>NUCLEOTIDE SEQUENCE [LARGE SCALE GENOMIC DNA]</scope>
    <source>
        <strain evidence="4">CCM 8749</strain>
    </source>
</reference>
<accession>A0ABW1ITQ4</accession>
<name>A0ABW1ITQ4_9BACL</name>
<dbReference type="SUPFAM" id="SSF54106">
    <property type="entry name" value="LysM domain"/>
    <property type="match status" value="1"/>
</dbReference>
<dbReference type="InterPro" id="IPR036779">
    <property type="entry name" value="LysM_dom_sf"/>
</dbReference>
<dbReference type="SMART" id="SM00257">
    <property type="entry name" value="LysM"/>
    <property type="match status" value="1"/>
</dbReference>
<dbReference type="InterPro" id="IPR018392">
    <property type="entry name" value="LysM"/>
</dbReference>
<comment type="caution">
    <text evidence="3">The sequence shown here is derived from an EMBL/GenBank/DDBJ whole genome shotgun (WGS) entry which is preliminary data.</text>
</comment>
<dbReference type="CDD" id="cd00118">
    <property type="entry name" value="LysM"/>
    <property type="match status" value="1"/>
</dbReference>
<gene>
    <name evidence="3" type="ORF">ACFPXP_18960</name>
</gene>
<feature type="domain" description="LysM" evidence="2">
    <location>
        <begin position="3"/>
        <end position="46"/>
    </location>
</feature>
<feature type="region of interest" description="Disordered" evidence="1">
    <location>
        <begin position="54"/>
        <end position="178"/>
    </location>
</feature>
<evidence type="ECO:0000313" key="3">
    <source>
        <dbReference type="EMBL" id="MFC5988489.1"/>
    </source>
</evidence>
<evidence type="ECO:0000256" key="1">
    <source>
        <dbReference type="SAM" id="MobiDB-lite"/>
    </source>
</evidence>
<keyword evidence="4" id="KW-1185">Reference proteome</keyword>
<organism evidence="3 4">
    <name type="scientific">Marinicrinis lubricantis</name>
    <dbReference type="NCBI Taxonomy" id="2086470"/>
    <lineage>
        <taxon>Bacteria</taxon>
        <taxon>Bacillati</taxon>
        <taxon>Bacillota</taxon>
        <taxon>Bacilli</taxon>
        <taxon>Bacillales</taxon>
        <taxon>Paenibacillaceae</taxon>
    </lineage>
</organism>
<dbReference type="Gene3D" id="3.10.350.10">
    <property type="entry name" value="LysM domain"/>
    <property type="match status" value="1"/>
</dbReference>
<proteinExistence type="predicted"/>
<dbReference type="Pfam" id="PF01476">
    <property type="entry name" value="LysM"/>
    <property type="match status" value="1"/>
</dbReference>
<dbReference type="RefSeq" id="WP_379895961.1">
    <property type="nucleotide sequence ID" value="NZ_CBCSCT010000014.1"/>
</dbReference>
<feature type="region of interest" description="Disordered" evidence="1">
    <location>
        <begin position="219"/>
        <end position="327"/>
    </location>
</feature>
<feature type="compositionally biased region" description="Basic and acidic residues" evidence="1">
    <location>
        <begin position="147"/>
        <end position="160"/>
    </location>
</feature>
<evidence type="ECO:0000259" key="2">
    <source>
        <dbReference type="SMART" id="SM00257"/>
    </source>
</evidence>
<feature type="compositionally biased region" description="Acidic residues" evidence="1">
    <location>
        <begin position="254"/>
        <end position="267"/>
    </location>
</feature>
<sequence length="327" mass="37002">MKIHIVKSGEDISSICGKYQVSEESLLTKNPQLVEFLQPGMKIFIPTEQYSVTTTSTQSESELFRGSESEAEDLTNSMKSLRFEIMDEQYDESSDWSSIEAEEEETEESKDEEDNLEEDSNKEDASDNSSSEGDFTSLFPPSFYELPKFEDFDSNEHRPPQTDSVSYPGLEGGYGPFAPMTYPVQAPSPYPVQSPSMPQFQGPQSFFYQTPHPYGYVPAFPQMDPSATAPTPSPAEPLGWFNWNPDWPNVPENDMNEEEESGEEQDEEQTKENAAEEKSASDSKTAVKNKKGKAARTKKRKKTLRIKRNELDKPVKRKKSVPWINHG</sequence>